<feature type="domain" description="HTH tetR-type" evidence="5">
    <location>
        <begin position="18"/>
        <end position="78"/>
    </location>
</feature>
<feature type="DNA-binding region" description="H-T-H motif" evidence="4">
    <location>
        <begin position="41"/>
        <end position="60"/>
    </location>
</feature>
<dbReference type="PROSITE" id="PS50977">
    <property type="entry name" value="HTH_TETR_2"/>
    <property type="match status" value="1"/>
</dbReference>
<evidence type="ECO:0000256" key="3">
    <source>
        <dbReference type="ARBA" id="ARBA00023163"/>
    </source>
</evidence>
<dbReference type="Proteomes" id="UP000305709">
    <property type="component" value="Unassembled WGS sequence"/>
</dbReference>
<evidence type="ECO:0000256" key="4">
    <source>
        <dbReference type="PROSITE-ProRule" id="PRU00335"/>
    </source>
</evidence>
<dbReference type="InterPro" id="IPR009057">
    <property type="entry name" value="Homeodomain-like_sf"/>
</dbReference>
<evidence type="ECO:0000313" key="6">
    <source>
        <dbReference type="EMBL" id="TNC72052.1"/>
    </source>
</evidence>
<dbReference type="InterPro" id="IPR050109">
    <property type="entry name" value="HTH-type_TetR-like_transc_reg"/>
</dbReference>
<gene>
    <name evidence="6" type="ORF">FHG71_09770</name>
</gene>
<dbReference type="Gene3D" id="1.10.357.10">
    <property type="entry name" value="Tetracycline Repressor, domain 2"/>
    <property type="match status" value="1"/>
</dbReference>
<evidence type="ECO:0000313" key="7">
    <source>
        <dbReference type="Proteomes" id="UP000305709"/>
    </source>
</evidence>
<dbReference type="GO" id="GO:0000976">
    <property type="term" value="F:transcription cis-regulatory region binding"/>
    <property type="evidence" value="ECO:0007669"/>
    <property type="project" value="TreeGrafter"/>
</dbReference>
<dbReference type="PANTHER" id="PTHR30055">
    <property type="entry name" value="HTH-TYPE TRANSCRIPTIONAL REGULATOR RUTR"/>
    <property type="match status" value="1"/>
</dbReference>
<dbReference type="Gene3D" id="1.10.10.60">
    <property type="entry name" value="Homeodomain-like"/>
    <property type="match status" value="1"/>
</dbReference>
<dbReference type="FunFam" id="1.10.10.60:FF:000141">
    <property type="entry name" value="TetR family transcriptional regulator"/>
    <property type="match status" value="1"/>
</dbReference>
<dbReference type="GO" id="GO:0003700">
    <property type="term" value="F:DNA-binding transcription factor activity"/>
    <property type="evidence" value="ECO:0007669"/>
    <property type="project" value="TreeGrafter"/>
</dbReference>
<organism evidence="6 7">
    <name type="scientific">Rubellimicrobium roseum</name>
    <dbReference type="NCBI Taxonomy" id="687525"/>
    <lineage>
        <taxon>Bacteria</taxon>
        <taxon>Pseudomonadati</taxon>
        <taxon>Pseudomonadota</taxon>
        <taxon>Alphaproteobacteria</taxon>
        <taxon>Rhodobacterales</taxon>
        <taxon>Roseobacteraceae</taxon>
        <taxon>Rubellimicrobium</taxon>
    </lineage>
</organism>
<evidence type="ECO:0000256" key="1">
    <source>
        <dbReference type="ARBA" id="ARBA00023015"/>
    </source>
</evidence>
<comment type="caution">
    <text evidence="6">The sequence shown here is derived from an EMBL/GenBank/DDBJ whole genome shotgun (WGS) entry which is preliminary data.</text>
</comment>
<evidence type="ECO:0000259" key="5">
    <source>
        <dbReference type="PROSITE" id="PS50977"/>
    </source>
</evidence>
<keyword evidence="2 4" id="KW-0238">DNA-binding</keyword>
<name>A0A5C4ND73_9RHOB</name>
<keyword evidence="1" id="KW-0805">Transcription regulation</keyword>
<evidence type="ECO:0000256" key="2">
    <source>
        <dbReference type="ARBA" id="ARBA00023125"/>
    </source>
</evidence>
<accession>A0A5C4ND73</accession>
<dbReference type="PANTHER" id="PTHR30055:SF146">
    <property type="entry name" value="HTH-TYPE TRANSCRIPTIONAL DUAL REGULATOR CECR"/>
    <property type="match status" value="1"/>
</dbReference>
<dbReference type="InterPro" id="IPR023772">
    <property type="entry name" value="DNA-bd_HTH_TetR-type_CS"/>
</dbReference>
<proteinExistence type="predicted"/>
<dbReference type="Pfam" id="PF00440">
    <property type="entry name" value="TetR_N"/>
    <property type="match status" value="1"/>
</dbReference>
<protein>
    <submittedName>
        <fullName evidence="6">TetR family transcriptional regulator</fullName>
    </submittedName>
</protein>
<dbReference type="OrthoDB" id="9816431at2"/>
<dbReference type="Pfam" id="PF14246">
    <property type="entry name" value="TetR_C_7"/>
    <property type="match status" value="1"/>
</dbReference>
<dbReference type="InterPro" id="IPR001647">
    <property type="entry name" value="HTH_TetR"/>
</dbReference>
<keyword evidence="7" id="KW-1185">Reference proteome</keyword>
<keyword evidence="3" id="KW-0804">Transcription</keyword>
<dbReference type="PRINTS" id="PR00455">
    <property type="entry name" value="HTHTETR"/>
</dbReference>
<dbReference type="PROSITE" id="PS01081">
    <property type="entry name" value="HTH_TETR_1"/>
    <property type="match status" value="1"/>
</dbReference>
<sequence>MPEPAGAARRRHAAGEDPAKRDQILEGARQVFLEQGFDAASMNDICRAAGVSKGTLYVYFEGKEDLYVSLVERERNRLFGEVDLLLEQDLPLAEKLFLYGRRIAELMCSDRVVRAQRIIIGTSERMPELGARFYDGGMERAQGRLRRLFAAEAAAGRLVVPDVALAGHQFLELCMAGLLRPRLFGKAPEPPAPEALDRAAHGAVAVFLAAYSVSG</sequence>
<reference evidence="6 7" key="1">
    <citation type="submission" date="2019-06" db="EMBL/GenBank/DDBJ databases">
        <authorList>
            <person name="Jiang L."/>
        </authorList>
    </citation>
    <scope>NUCLEOTIDE SEQUENCE [LARGE SCALE GENOMIC DNA]</scope>
    <source>
        <strain evidence="6 7">YIM 48858</strain>
    </source>
</reference>
<dbReference type="InterPro" id="IPR039536">
    <property type="entry name" value="TetR_C_Proteobacteria"/>
</dbReference>
<dbReference type="SUPFAM" id="SSF46689">
    <property type="entry name" value="Homeodomain-like"/>
    <property type="match status" value="1"/>
</dbReference>
<dbReference type="EMBL" id="VDFV01000010">
    <property type="protein sequence ID" value="TNC72052.1"/>
    <property type="molecule type" value="Genomic_DNA"/>
</dbReference>
<dbReference type="AlphaFoldDB" id="A0A5C4ND73"/>